<evidence type="ECO:0000313" key="2">
    <source>
        <dbReference type="EMBL" id="MFD2968955.1"/>
    </source>
</evidence>
<keyword evidence="3" id="KW-1185">Reference proteome</keyword>
<accession>A0ABW6BHD9</accession>
<evidence type="ECO:0008006" key="4">
    <source>
        <dbReference type="Google" id="ProtNLM"/>
    </source>
</evidence>
<organism evidence="2 3">
    <name type="scientific">Sphingobacterium bambusae</name>
    <dbReference type="NCBI Taxonomy" id="662858"/>
    <lineage>
        <taxon>Bacteria</taxon>
        <taxon>Pseudomonadati</taxon>
        <taxon>Bacteroidota</taxon>
        <taxon>Sphingobacteriia</taxon>
        <taxon>Sphingobacteriales</taxon>
        <taxon>Sphingobacteriaceae</taxon>
        <taxon>Sphingobacterium</taxon>
    </lineage>
</organism>
<name>A0ABW6BHD9_9SPHI</name>
<evidence type="ECO:0000256" key="1">
    <source>
        <dbReference type="SAM" id="MobiDB-lite"/>
    </source>
</evidence>
<comment type="caution">
    <text evidence="2">The sequence shown here is derived from an EMBL/GenBank/DDBJ whole genome shotgun (WGS) entry which is preliminary data.</text>
</comment>
<evidence type="ECO:0000313" key="3">
    <source>
        <dbReference type="Proteomes" id="UP001597525"/>
    </source>
</evidence>
<sequence length="90" mass="10475">MEKEKYITDDLLSQFSNGEELFSFLGELQTRGIEKLLEAELDGHLDYQKNEKSDNPNFRNGLQKRRSSPSLGSRRSRFPETVMLHLTRSL</sequence>
<dbReference type="RefSeq" id="WP_320184782.1">
    <property type="nucleotide sequence ID" value="NZ_CP138332.1"/>
</dbReference>
<dbReference type="EMBL" id="JBHUPB010000010">
    <property type="protein sequence ID" value="MFD2968955.1"/>
    <property type="molecule type" value="Genomic_DNA"/>
</dbReference>
<feature type="region of interest" description="Disordered" evidence="1">
    <location>
        <begin position="47"/>
        <end position="78"/>
    </location>
</feature>
<gene>
    <name evidence="2" type="ORF">ACFS7Y_16295</name>
</gene>
<protein>
    <recommendedName>
        <fullName evidence="4">IS256 family transposase</fullName>
    </recommendedName>
</protein>
<proteinExistence type="predicted"/>
<dbReference type="Proteomes" id="UP001597525">
    <property type="component" value="Unassembled WGS sequence"/>
</dbReference>
<reference evidence="3" key="1">
    <citation type="journal article" date="2019" name="Int. J. Syst. Evol. Microbiol.">
        <title>The Global Catalogue of Microorganisms (GCM) 10K type strain sequencing project: providing services to taxonomists for standard genome sequencing and annotation.</title>
        <authorList>
            <consortium name="The Broad Institute Genomics Platform"/>
            <consortium name="The Broad Institute Genome Sequencing Center for Infectious Disease"/>
            <person name="Wu L."/>
            <person name="Ma J."/>
        </authorList>
    </citation>
    <scope>NUCLEOTIDE SEQUENCE [LARGE SCALE GENOMIC DNA]</scope>
    <source>
        <strain evidence="3">KCTC 22814</strain>
    </source>
</reference>